<protein>
    <recommendedName>
        <fullName evidence="9">C2H2-type domain-containing protein</fullName>
    </recommendedName>
</protein>
<reference evidence="11" key="1">
    <citation type="journal article" date="2017" name="Nat. Commun.">
        <title>The North American bullfrog draft genome provides insight into hormonal regulation of long noncoding RNA.</title>
        <authorList>
            <person name="Hammond S.A."/>
            <person name="Warren R.L."/>
            <person name="Vandervalk B.P."/>
            <person name="Kucuk E."/>
            <person name="Khan H."/>
            <person name="Gibb E.A."/>
            <person name="Pandoh P."/>
            <person name="Kirk H."/>
            <person name="Zhao Y."/>
            <person name="Jones M."/>
            <person name="Mungall A.J."/>
            <person name="Coope R."/>
            <person name="Pleasance S."/>
            <person name="Moore R.A."/>
            <person name="Holt R.A."/>
            <person name="Round J.M."/>
            <person name="Ohora S."/>
            <person name="Walle B.V."/>
            <person name="Veldhoen N."/>
            <person name="Helbing C.C."/>
            <person name="Birol I."/>
        </authorList>
    </citation>
    <scope>NUCLEOTIDE SEQUENCE [LARGE SCALE GENOMIC DNA]</scope>
</reference>
<dbReference type="OrthoDB" id="9915452at2759"/>
<dbReference type="SMART" id="SM00355">
    <property type="entry name" value="ZnF_C2H2"/>
    <property type="match status" value="2"/>
</dbReference>
<evidence type="ECO:0000256" key="3">
    <source>
        <dbReference type="ARBA" id="ARBA00022737"/>
    </source>
</evidence>
<evidence type="ECO:0000256" key="7">
    <source>
        <dbReference type="PROSITE-ProRule" id="PRU00042"/>
    </source>
</evidence>
<evidence type="ECO:0000256" key="1">
    <source>
        <dbReference type="ARBA" id="ARBA00006991"/>
    </source>
</evidence>
<dbReference type="PANTHER" id="PTHR24393">
    <property type="entry name" value="ZINC FINGER PROTEIN"/>
    <property type="match status" value="1"/>
</dbReference>
<organism evidence="10 11">
    <name type="scientific">Aquarana catesbeiana</name>
    <name type="common">American bullfrog</name>
    <name type="synonym">Rana catesbeiana</name>
    <dbReference type="NCBI Taxonomy" id="8400"/>
    <lineage>
        <taxon>Eukaryota</taxon>
        <taxon>Metazoa</taxon>
        <taxon>Chordata</taxon>
        <taxon>Craniata</taxon>
        <taxon>Vertebrata</taxon>
        <taxon>Euteleostomi</taxon>
        <taxon>Amphibia</taxon>
        <taxon>Batrachia</taxon>
        <taxon>Anura</taxon>
        <taxon>Neobatrachia</taxon>
        <taxon>Ranoidea</taxon>
        <taxon>Ranidae</taxon>
        <taxon>Aquarana</taxon>
    </lineage>
</organism>
<evidence type="ECO:0000256" key="5">
    <source>
        <dbReference type="ARBA" id="ARBA00022833"/>
    </source>
</evidence>
<dbReference type="InterPro" id="IPR013087">
    <property type="entry name" value="Znf_C2H2_type"/>
</dbReference>
<dbReference type="PROSITE" id="PS50157">
    <property type="entry name" value="ZINC_FINGER_C2H2_2"/>
    <property type="match status" value="2"/>
</dbReference>
<keyword evidence="2" id="KW-0479">Metal-binding</keyword>
<feature type="region of interest" description="Disordered" evidence="8">
    <location>
        <begin position="187"/>
        <end position="209"/>
    </location>
</feature>
<evidence type="ECO:0000313" key="10">
    <source>
        <dbReference type="EMBL" id="PIO27165.1"/>
    </source>
</evidence>
<dbReference type="PANTHER" id="PTHR24393:SF100">
    <property type="entry name" value="ZINC FINGER PROTEIN-RELATED"/>
    <property type="match status" value="1"/>
</dbReference>
<gene>
    <name evidence="10" type="ORF">AB205_0212590</name>
</gene>
<dbReference type="Proteomes" id="UP000228934">
    <property type="component" value="Unassembled WGS sequence"/>
</dbReference>
<dbReference type="InterPro" id="IPR036236">
    <property type="entry name" value="Znf_C2H2_sf"/>
</dbReference>
<evidence type="ECO:0000256" key="6">
    <source>
        <dbReference type="ARBA" id="ARBA00023242"/>
    </source>
</evidence>
<dbReference type="AlphaFoldDB" id="A0A2G9RHB9"/>
<evidence type="ECO:0000256" key="8">
    <source>
        <dbReference type="SAM" id="MobiDB-lite"/>
    </source>
</evidence>
<dbReference type="GO" id="GO:0001228">
    <property type="term" value="F:DNA-binding transcription activator activity, RNA polymerase II-specific"/>
    <property type="evidence" value="ECO:0007669"/>
    <property type="project" value="TreeGrafter"/>
</dbReference>
<keyword evidence="4 7" id="KW-0863">Zinc-finger</keyword>
<proteinExistence type="inferred from homology"/>
<feature type="domain" description="C2H2-type" evidence="9">
    <location>
        <begin position="342"/>
        <end position="369"/>
    </location>
</feature>
<dbReference type="GO" id="GO:0008270">
    <property type="term" value="F:zinc ion binding"/>
    <property type="evidence" value="ECO:0007669"/>
    <property type="project" value="UniProtKB-KW"/>
</dbReference>
<feature type="region of interest" description="Disordered" evidence="8">
    <location>
        <begin position="118"/>
        <end position="169"/>
    </location>
</feature>
<name>A0A2G9RHB9_AQUCT</name>
<dbReference type="GO" id="GO:0005634">
    <property type="term" value="C:nucleus"/>
    <property type="evidence" value="ECO:0007669"/>
    <property type="project" value="TreeGrafter"/>
</dbReference>
<sequence>MEANCTNLTERILRLTLEIIYLLTGEDNIVVKKTSGDGQNSVVVPLHSLLVPERNNEQKILEVTQKITDLLMGETENWSNFNVIIKEEIEDGEEEDSVMKEREYLEGHKDLYKDVMMEDQPPLTSPGGSSNRNPPERCPQPLYSRDSTQEDHTIPHHHQSKEEDDEYGVIKEPSEGHKDLCKDIMMENQPPLTSPDGSSNENPPERCHRPLYFQDSTQEVHTIPHHHQSNFNITIKKEIKKEEEESLMEEWAYLEGHKDFYKDIMMEDQLFLTSPDGSSNGNPPERCPRPLYSRDSIQEDHTIPHHHQREEVIDMKIEVKEEEEIKGNRDNHMRMHTGEKPFSCPECGSCFAQKVTLILHQRTHTAQGDCLDQHAEPHENKASPSCSECGKSFEKKSEQHVHHRGPTSKETFPCPDCKKSFKRKCRQEWRRNLTNKVMAVQKTEVNGTELGAMEAKCTNLTERILRLTLEIYLLTGEVRRSILLSDYHANVP</sequence>
<evidence type="ECO:0000256" key="2">
    <source>
        <dbReference type="ARBA" id="ARBA00022723"/>
    </source>
</evidence>
<evidence type="ECO:0000259" key="9">
    <source>
        <dbReference type="PROSITE" id="PS50157"/>
    </source>
</evidence>
<dbReference type="Gene3D" id="3.30.160.60">
    <property type="entry name" value="Classic Zinc Finger"/>
    <property type="match status" value="2"/>
</dbReference>
<keyword evidence="6" id="KW-0539">Nucleus</keyword>
<dbReference type="GO" id="GO:0000978">
    <property type="term" value="F:RNA polymerase II cis-regulatory region sequence-specific DNA binding"/>
    <property type="evidence" value="ECO:0007669"/>
    <property type="project" value="TreeGrafter"/>
</dbReference>
<evidence type="ECO:0000256" key="4">
    <source>
        <dbReference type="ARBA" id="ARBA00022771"/>
    </source>
</evidence>
<keyword evidence="3" id="KW-0677">Repeat</keyword>
<evidence type="ECO:0000313" key="11">
    <source>
        <dbReference type="Proteomes" id="UP000228934"/>
    </source>
</evidence>
<feature type="domain" description="C2H2-type" evidence="9">
    <location>
        <begin position="384"/>
        <end position="411"/>
    </location>
</feature>
<dbReference type="FunFam" id="3.30.160.60:FF:002343">
    <property type="entry name" value="Zinc finger protein 33A"/>
    <property type="match status" value="1"/>
</dbReference>
<comment type="similarity">
    <text evidence="1">Belongs to the krueppel C2H2-type zinc-finger protein family.</text>
</comment>
<dbReference type="PROSITE" id="PS00028">
    <property type="entry name" value="ZINC_FINGER_C2H2_1"/>
    <property type="match status" value="1"/>
</dbReference>
<dbReference type="Pfam" id="PF00096">
    <property type="entry name" value="zf-C2H2"/>
    <property type="match status" value="1"/>
</dbReference>
<keyword evidence="5" id="KW-0862">Zinc</keyword>
<accession>A0A2G9RHB9</accession>
<dbReference type="EMBL" id="KV939637">
    <property type="protein sequence ID" value="PIO27165.1"/>
    <property type="molecule type" value="Genomic_DNA"/>
</dbReference>
<dbReference type="SUPFAM" id="SSF57667">
    <property type="entry name" value="beta-beta-alpha zinc fingers"/>
    <property type="match status" value="2"/>
</dbReference>
<keyword evidence="11" id="KW-1185">Reference proteome</keyword>